<dbReference type="InterPro" id="IPR033932">
    <property type="entry name" value="YtcJ-like"/>
</dbReference>
<dbReference type="OrthoDB" id="9767366at2"/>
<evidence type="ECO:0000313" key="3">
    <source>
        <dbReference type="Proteomes" id="UP000468650"/>
    </source>
</evidence>
<comment type="caution">
    <text evidence="2">The sequence shown here is derived from an EMBL/GenBank/DDBJ whole genome shotgun (WGS) entry which is preliminary data.</text>
</comment>
<dbReference type="InterPro" id="IPR013108">
    <property type="entry name" value="Amidohydro_3"/>
</dbReference>
<dbReference type="GO" id="GO:0016810">
    <property type="term" value="F:hydrolase activity, acting on carbon-nitrogen (but not peptide) bonds"/>
    <property type="evidence" value="ECO:0007669"/>
    <property type="project" value="InterPro"/>
</dbReference>
<reference evidence="2 3" key="1">
    <citation type="submission" date="2019-09" db="EMBL/GenBank/DDBJ databases">
        <title>Genomes of family Cryomorphaceae.</title>
        <authorList>
            <person name="Bowman J.P."/>
        </authorList>
    </citation>
    <scope>NUCLEOTIDE SEQUENCE [LARGE SCALE GENOMIC DNA]</scope>
    <source>
        <strain evidence="2 3">LMG 25704</strain>
    </source>
</reference>
<organism evidence="2 3">
    <name type="scientific">Phaeocystidibacter luteus</name>
    <dbReference type="NCBI Taxonomy" id="911197"/>
    <lineage>
        <taxon>Bacteria</taxon>
        <taxon>Pseudomonadati</taxon>
        <taxon>Bacteroidota</taxon>
        <taxon>Flavobacteriia</taxon>
        <taxon>Flavobacteriales</taxon>
        <taxon>Phaeocystidibacteraceae</taxon>
        <taxon>Phaeocystidibacter</taxon>
    </lineage>
</organism>
<keyword evidence="3" id="KW-1185">Reference proteome</keyword>
<dbReference type="Pfam" id="PF07969">
    <property type="entry name" value="Amidohydro_3"/>
    <property type="match status" value="1"/>
</dbReference>
<evidence type="ECO:0000313" key="2">
    <source>
        <dbReference type="EMBL" id="KAB2806818.1"/>
    </source>
</evidence>
<dbReference type="SUPFAM" id="SSF51338">
    <property type="entry name" value="Composite domain of metallo-dependent hydrolases"/>
    <property type="match status" value="1"/>
</dbReference>
<protein>
    <submittedName>
        <fullName evidence="2">Amidohydrolase</fullName>
    </submittedName>
</protein>
<dbReference type="SUPFAM" id="SSF51556">
    <property type="entry name" value="Metallo-dependent hydrolases"/>
    <property type="match status" value="1"/>
</dbReference>
<sequence length="557" mass="62487">MKSLSSPLFIAFLAGLTVQFSSCSSPEKTQVDQLFTHAVLVTPDSTVTNYTVAVTDGRIVGMSRQEQTPWHSDDTLNLNGAFLYAGFIDAHAHFVGYAKGLQSVDLRGTKSWEEVVERTVAFAEANPHITYITGRGWDQNDWSIDKLMPKNTKLNVAFPNTPVVLTRIDGHAVIANQAALDLDSIGPWTTVEGGEVIRNFGYLTGVLIDNATELLQIPEASNAQLAEGLLMAQENCFAVGLTTIDDAGLSKPMIEFIDSLQRANQLKMRIYAMVSDDPRWMEHYLENGFYQTDRLNVRSFKFYGDGALGSRGACLREPYHDEPGYFGLMLSSEDHFRESAQKLAEAGFQMNTHAIGDSANHLLLEIYWDTFNAYNEGRETKKSDFRWRIEHAQVVSENDFEKFDQPYIIPSIQPTHATSDMYWAERRLGPERVKNAYAYRELLNPAGWVALGTDFPVEEIDPLNTFYAAVVRKDHAGFPEGGFQMENALSREDALRGMTIWAAISNFEEEDKGSIELGKWADFTILDTDLLSCPEDDILRARVLYTVVNGEVVYKND</sequence>
<dbReference type="Gene3D" id="3.10.310.70">
    <property type="match status" value="1"/>
</dbReference>
<accession>A0A6N6RFM1</accession>
<dbReference type="InterPro" id="IPR032466">
    <property type="entry name" value="Metal_Hydrolase"/>
</dbReference>
<dbReference type="InterPro" id="IPR011059">
    <property type="entry name" value="Metal-dep_hydrolase_composite"/>
</dbReference>
<dbReference type="AlphaFoldDB" id="A0A6N6RFM1"/>
<proteinExistence type="predicted"/>
<dbReference type="Gene3D" id="2.30.40.10">
    <property type="entry name" value="Urease, subunit C, domain 1"/>
    <property type="match status" value="1"/>
</dbReference>
<dbReference type="Proteomes" id="UP000468650">
    <property type="component" value="Unassembled WGS sequence"/>
</dbReference>
<dbReference type="CDD" id="cd01300">
    <property type="entry name" value="YtcJ_like"/>
    <property type="match status" value="1"/>
</dbReference>
<feature type="domain" description="Amidohydrolase 3" evidence="1">
    <location>
        <begin position="75"/>
        <end position="554"/>
    </location>
</feature>
<keyword evidence="2" id="KW-0378">Hydrolase</keyword>
<name>A0A6N6RFM1_9FLAO</name>
<gene>
    <name evidence="2" type="ORF">F8C67_13195</name>
</gene>
<dbReference type="Gene3D" id="3.20.20.140">
    <property type="entry name" value="Metal-dependent hydrolases"/>
    <property type="match status" value="1"/>
</dbReference>
<dbReference type="PANTHER" id="PTHR22642:SF2">
    <property type="entry name" value="PROTEIN LONG AFTER FAR-RED 3"/>
    <property type="match status" value="1"/>
</dbReference>
<dbReference type="EMBL" id="WBVO01000013">
    <property type="protein sequence ID" value="KAB2806818.1"/>
    <property type="molecule type" value="Genomic_DNA"/>
</dbReference>
<evidence type="ECO:0000259" key="1">
    <source>
        <dbReference type="Pfam" id="PF07969"/>
    </source>
</evidence>
<dbReference type="RefSeq" id="WP_151668334.1">
    <property type="nucleotide sequence ID" value="NZ_WBVO01000013.1"/>
</dbReference>
<dbReference type="PANTHER" id="PTHR22642">
    <property type="entry name" value="IMIDAZOLONEPROPIONASE"/>
    <property type="match status" value="1"/>
</dbReference>